<evidence type="ECO:0000259" key="2">
    <source>
        <dbReference type="Pfam" id="PF05651"/>
    </source>
</evidence>
<name>A0ABM6LBH2_9BACI</name>
<evidence type="ECO:0000256" key="1">
    <source>
        <dbReference type="ARBA" id="ARBA00006754"/>
    </source>
</evidence>
<dbReference type="InterPro" id="IPR025736">
    <property type="entry name" value="PucR_C-HTH_dom"/>
</dbReference>
<dbReference type="InterPro" id="IPR008599">
    <property type="entry name" value="Diacid_rec"/>
</dbReference>
<dbReference type="Gene3D" id="1.10.10.2840">
    <property type="entry name" value="PucR C-terminal helix-turn-helix domain"/>
    <property type="match status" value="1"/>
</dbReference>
<dbReference type="GeneID" id="92851008"/>
<feature type="domain" description="Putative sugar diacid recognition" evidence="2">
    <location>
        <begin position="4"/>
        <end position="137"/>
    </location>
</feature>
<dbReference type="PANTHER" id="PTHR33744:SF15">
    <property type="entry name" value="CARBOHYDRATE DIACID REGULATOR"/>
    <property type="match status" value="1"/>
</dbReference>
<dbReference type="PANTHER" id="PTHR33744">
    <property type="entry name" value="CARBOHYDRATE DIACID REGULATOR"/>
    <property type="match status" value="1"/>
</dbReference>
<comment type="similarity">
    <text evidence="1">Belongs to the CdaR family.</text>
</comment>
<feature type="domain" description="PucR C-terminal helix-turn-helix" evidence="3">
    <location>
        <begin position="307"/>
        <end position="363"/>
    </location>
</feature>
<sequence>MKYLSKELAAEIVDRTMSIIQHNINIMDEHGVIIASGDRTRIGNEHDGAKDVLSAESIISITPEECSDLTGTKPGVNLPIVFHDEIIGVIGITGSPSEVSHYGELVKMAAELTVEQAFLTKQLTWDQRLREETVIQMIQGGDLTSLDFLERAERLSIPLKNKRICLVFELPSADIKPAFTKGLEKHLKPQDLYANISLTEIAVLLTDEPEKKRSDIYSAWHDWLSQWDTIIGAMGEQAEQLQQLSFSYQSAKQTLKIAKTMGPHRYFYDYRDFAIPVLLSKVRQPDQEVHVKKIWERLSQADSKGDLAKTLLCYINANGEIAEVSSRLFIHRNTLHYRLKKIEAATGCNPKHLEDLFKLYTAITLFSSFCSNEQF</sequence>
<dbReference type="RefSeq" id="WP_006640432.1">
    <property type="nucleotide sequence ID" value="NZ_BORD01000013.1"/>
</dbReference>
<evidence type="ECO:0000259" key="4">
    <source>
        <dbReference type="Pfam" id="PF17853"/>
    </source>
</evidence>
<protein>
    <submittedName>
        <fullName evidence="5">Carbohydrate diacid regulator</fullName>
    </submittedName>
</protein>
<dbReference type="InterPro" id="IPR051448">
    <property type="entry name" value="CdaR-like_regulators"/>
</dbReference>
<evidence type="ECO:0000313" key="6">
    <source>
        <dbReference type="Proteomes" id="UP000196877"/>
    </source>
</evidence>
<proteinExistence type="inferred from homology"/>
<organism evidence="5 6">
    <name type="scientific">Bacillus sonorensis</name>
    <dbReference type="NCBI Taxonomy" id="119858"/>
    <lineage>
        <taxon>Bacteria</taxon>
        <taxon>Bacillati</taxon>
        <taxon>Bacillota</taxon>
        <taxon>Bacilli</taxon>
        <taxon>Bacillales</taxon>
        <taxon>Bacillaceae</taxon>
        <taxon>Bacillus</taxon>
    </lineage>
</organism>
<dbReference type="Pfam" id="PF17853">
    <property type="entry name" value="GGDEF_2"/>
    <property type="match status" value="1"/>
</dbReference>
<keyword evidence="6" id="KW-1185">Reference proteome</keyword>
<gene>
    <name evidence="5" type="ORF">S101395_00020</name>
</gene>
<dbReference type="EMBL" id="CP021920">
    <property type="protein sequence ID" value="ASB86603.1"/>
    <property type="molecule type" value="Genomic_DNA"/>
</dbReference>
<feature type="domain" description="CdaR GGDEF-like" evidence="4">
    <location>
        <begin position="144"/>
        <end position="257"/>
    </location>
</feature>
<reference evidence="5 6" key="1">
    <citation type="submission" date="2017-06" db="EMBL/GenBank/DDBJ databases">
        <title>Genome sequence of Bacillus sonorensis strain SRCM101395.</title>
        <authorList>
            <person name="Cho S.H."/>
        </authorList>
    </citation>
    <scope>NUCLEOTIDE SEQUENCE [LARGE SCALE GENOMIC DNA]</scope>
    <source>
        <strain evidence="5 6">SRCM101395</strain>
    </source>
</reference>
<dbReference type="InterPro" id="IPR041522">
    <property type="entry name" value="CdaR_GGDEF"/>
</dbReference>
<dbReference type="Pfam" id="PF13556">
    <property type="entry name" value="HTH_30"/>
    <property type="match status" value="1"/>
</dbReference>
<dbReference type="Proteomes" id="UP000196877">
    <property type="component" value="Chromosome"/>
</dbReference>
<evidence type="ECO:0000313" key="5">
    <source>
        <dbReference type="EMBL" id="ASB86603.1"/>
    </source>
</evidence>
<dbReference type="InterPro" id="IPR042070">
    <property type="entry name" value="PucR_C-HTH_sf"/>
</dbReference>
<dbReference type="Pfam" id="PF05651">
    <property type="entry name" value="Diacid_rec"/>
    <property type="match status" value="1"/>
</dbReference>
<accession>A0ABM6LBH2</accession>
<evidence type="ECO:0000259" key="3">
    <source>
        <dbReference type="Pfam" id="PF13556"/>
    </source>
</evidence>